<protein>
    <recommendedName>
        <fullName evidence="4">Rapid ALkalinization Factor</fullName>
    </recommendedName>
</protein>
<sequence length="109" mass="11793">MDMEANNMKKICLCLAILMLVSMNSCRAISVETNSSNSIIAVDEELEFLMDSHSSRILQGGGTVTGNTGNGGQSAVNCGRYQPYDSCTPNPNRPIVPQNCGTYNRVCNR</sequence>
<dbReference type="OrthoDB" id="1532484at2759"/>
<keyword evidence="1" id="KW-0732">Signal</keyword>
<evidence type="ECO:0008006" key="4">
    <source>
        <dbReference type="Google" id="ProtNLM"/>
    </source>
</evidence>
<dbReference type="Proteomes" id="UP000188268">
    <property type="component" value="Unassembled WGS sequence"/>
</dbReference>
<feature type="chain" id="PRO_5012141956" description="Rapid ALkalinization Factor" evidence="1">
    <location>
        <begin position="29"/>
        <end position="109"/>
    </location>
</feature>
<evidence type="ECO:0000313" key="3">
    <source>
        <dbReference type="Proteomes" id="UP000188268"/>
    </source>
</evidence>
<dbReference type="AlphaFoldDB" id="A0A1R3JRD5"/>
<dbReference type="EMBL" id="AWWV01007218">
    <property type="protein sequence ID" value="OMO97462.1"/>
    <property type="molecule type" value="Genomic_DNA"/>
</dbReference>
<dbReference type="OMA" id="DMEANNM"/>
<reference evidence="2 3" key="1">
    <citation type="submission" date="2013-09" db="EMBL/GenBank/DDBJ databases">
        <title>Corchorus capsularis genome sequencing.</title>
        <authorList>
            <person name="Alam M."/>
            <person name="Haque M.S."/>
            <person name="Islam M.S."/>
            <person name="Emdad E.M."/>
            <person name="Islam M.M."/>
            <person name="Ahmed B."/>
            <person name="Halim A."/>
            <person name="Hossen Q.M.M."/>
            <person name="Hossain M.Z."/>
            <person name="Ahmed R."/>
            <person name="Khan M.M."/>
            <person name="Islam R."/>
            <person name="Rashid M.M."/>
            <person name="Khan S.A."/>
            <person name="Rahman M.S."/>
            <person name="Alam M."/>
        </authorList>
    </citation>
    <scope>NUCLEOTIDE SEQUENCE [LARGE SCALE GENOMIC DNA]</scope>
    <source>
        <strain evidence="3">cv. CVL-1</strain>
        <tissue evidence="2">Whole seedling</tissue>
    </source>
</reference>
<evidence type="ECO:0000313" key="2">
    <source>
        <dbReference type="EMBL" id="OMO97462.1"/>
    </source>
</evidence>
<organism evidence="2 3">
    <name type="scientific">Corchorus capsularis</name>
    <name type="common">Jute</name>
    <dbReference type="NCBI Taxonomy" id="210143"/>
    <lineage>
        <taxon>Eukaryota</taxon>
        <taxon>Viridiplantae</taxon>
        <taxon>Streptophyta</taxon>
        <taxon>Embryophyta</taxon>
        <taxon>Tracheophyta</taxon>
        <taxon>Spermatophyta</taxon>
        <taxon>Magnoliopsida</taxon>
        <taxon>eudicotyledons</taxon>
        <taxon>Gunneridae</taxon>
        <taxon>Pentapetalae</taxon>
        <taxon>rosids</taxon>
        <taxon>malvids</taxon>
        <taxon>Malvales</taxon>
        <taxon>Malvaceae</taxon>
        <taxon>Grewioideae</taxon>
        <taxon>Apeibeae</taxon>
        <taxon>Corchorus</taxon>
    </lineage>
</organism>
<keyword evidence="3" id="KW-1185">Reference proteome</keyword>
<name>A0A1R3JRD5_COCAP</name>
<proteinExistence type="predicted"/>
<feature type="signal peptide" evidence="1">
    <location>
        <begin position="1"/>
        <end position="28"/>
    </location>
</feature>
<evidence type="ECO:0000256" key="1">
    <source>
        <dbReference type="SAM" id="SignalP"/>
    </source>
</evidence>
<dbReference type="Gramene" id="OMO97462">
    <property type="protein sequence ID" value="OMO97462"/>
    <property type="gene ID" value="CCACVL1_04559"/>
</dbReference>
<comment type="caution">
    <text evidence="2">The sequence shown here is derived from an EMBL/GenBank/DDBJ whole genome shotgun (WGS) entry which is preliminary data.</text>
</comment>
<gene>
    <name evidence="2" type="ORF">CCACVL1_04559</name>
</gene>
<accession>A0A1R3JRD5</accession>